<evidence type="ECO:0000313" key="2">
    <source>
        <dbReference type="Proteomes" id="UP000095746"/>
    </source>
</evidence>
<evidence type="ECO:0008006" key="3">
    <source>
        <dbReference type="Google" id="ProtNLM"/>
    </source>
</evidence>
<evidence type="ECO:0000313" key="1">
    <source>
        <dbReference type="EMBL" id="CUN59581.1"/>
    </source>
</evidence>
<dbReference type="Proteomes" id="UP000095746">
    <property type="component" value="Unassembled WGS sequence"/>
</dbReference>
<sequence>MSVTYNGLHVDERYSAILEPNLYFNPILVPGVTCTDKYETGPAGQIFVHQLNTSAVEAGTPGRDFTDEVAADTLIPIQINNNFQKSKKIYGVQAAAVSFAAGNEYLATAIQECREGWMQCGIACLAQEGKAATATVAITEDTVKSDLIDTRTEIVKDKGRANVVMCTPEYYGLVLKAAGKDFTPSTNDRIAATGNVGQWLGFTFVEANGATGSIKYYDHTGAQKTVDMSKVQYVMYYHETLSVVSNFEVARIIDSERFAGSLAQVEMNTGYRVTNSKLARVRKVAGAG</sequence>
<protein>
    <recommendedName>
        <fullName evidence="3">Phage major capsid protein</fullName>
    </recommendedName>
</protein>
<gene>
    <name evidence="1" type="ORF">ERS852411_00162</name>
</gene>
<proteinExistence type="predicted"/>
<dbReference type="EMBL" id="CYZT01000004">
    <property type="protein sequence ID" value="CUN59581.1"/>
    <property type="molecule type" value="Genomic_DNA"/>
</dbReference>
<dbReference type="RefSeq" id="WP_021631898.1">
    <property type="nucleotide sequence ID" value="NZ_JADNHL010000013.1"/>
</dbReference>
<organism evidence="1 2">
    <name type="scientific">Flavonifractor plautii</name>
    <name type="common">Fusobacterium plautii</name>
    <dbReference type="NCBI Taxonomy" id="292800"/>
    <lineage>
        <taxon>Bacteria</taxon>
        <taxon>Bacillati</taxon>
        <taxon>Bacillota</taxon>
        <taxon>Clostridia</taxon>
        <taxon>Eubacteriales</taxon>
        <taxon>Oscillospiraceae</taxon>
        <taxon>Flavonifractor</taxon>
    </lineage>
</organism>
<dbReference type="AlphaFoldDB" id="A0A173Y609"/>
<reference evidence="1 2" key="1">
    <citation type="submission" date="2015-09" db="EMBL/GenBank/DDBJ databases">
        <authorList>
            <consortium name="Pathogen Informatics"/>
        </authorList>
    </citation>
    <scope>NUCLEOTIDE SEQUENCE [LARGE SCALE GENOMIC DNA]</scope>
    <source>
        <strain evidence="1 2">2789STDY5608854</strain>
    </source>
</reference>
<name>A0A173Y609_FLAPL</name>
<accession>A0A173Y609</accession>